<dbReference type="RefSeq" id="WP_348739618.1">
    <property type="nucleotide sequence ID" value="NZ_CAXJRC010000043.1"/>
</dbReference>
<protein>
    <submittedName>
        <fullName evidence="1">Predicted metal-dependent phosphohydrolase, HD superfamily</fullName>
    </submittedName>
</protein>
<proteinExistence type="predicted"/>
<dbReference type="InterPro" id="IPR009218">
    <property type="entry name" value="HD_phosphohydro"/>
</dbReference>
<evidence type="ECO:0000313" key="1">
    <source>
        <dbReference type="EMBL" id="CAL2108039.1"/>
    </source>
</evidence>
<dbReference type="EMBL" id="CAXJRC010000043">
    <property type="protein sequence ID" value="CAL2108039.1"/>
    <property type="molecule type" value="Genomic_DNA"/>
</dbReference>
<gene>
    <name evidence="1" type="ORF">T190115A13A_60034</name>
</gene>
<dbReference type="Proteomes" id="UP001497602">
    <property type="component" value="Unassembled WGS sequence"/>
</dbReference>
<dbReference type="SUPFAM" id="SSF109604">
    <property type="entry name" value="HD-domain/PDEase-like"/>
    <property type="match status" value="1"/>
</dbReference>
<name>A0ABM9PQJ2_9FLAO</name>
<organism evidence="1 2">
    <name type="scientific">Tenacibaculum vairaonense</name>
    <dbReference type="NCBI Taxonomy" id="3137860"/>
    <lineage>
        <taxon>Bacteria</taxon>
        <taxon>Pseudomonadati</taxon>
        <taxon>Bacteroidota</taxon>
        <taxon>Flavobacteriia</taxon>
        <taxon>Flavobacteriales</taxon>
        <taxon>Flavobacteriaceae</taxon>
        <taxon>Tenacibaculum</taxon>
    </lineage>
</organism>
<comment type="caution">
    <text evidence="1">The sequence shown here is derived from an EMBL/GenBank/DDBJ whole genome shotgun (WGS) entry which is preliminary data.</text>
</comment>
<dbReference type="PANTHER" id="PTHR21174:SF0">
    <property type="entry name" value="HD PHOSPHOHYDROLASE FAMILY PROTEIN-RELATED"/>
    <property type="match status" value="1"/>
</dbReference>
<evidence type="ECO:0000313" key="2">
    <source>
        <dbReference type="Proteomes" id="UP001497602"/>
    </source>
</evidence>
<dbReference type="PIRSF" id="PIRSF035170">
    <property type="entry name" value="HD_phosphohydro"/>
    <property type="match status" value="1"/>
</dbReference>
<dbReference type="PANTHER" id="PTHR21174">
    <property type="match status" value="1"/>
</dbReference>
<keyword evidence="2" id="KW-1185">Reference proteome</keyword>
<accession>A0ABM9PQJ2</accession>
<sequence>MNLENRFKNLITSYSNTASLTEELWNVLLKKYTESHRAYHNFKHLEELFKYFDVHQNSLEHPDIVAFSIFYHDVIYNIWKKDNEEKSAELATTELTKLNLPFVNSVAQQIIATKTHHASDNDTKYLVDFDLAILGQSEKTYQHYTQLIRKEYKLVPSLLYKSGRKKVLAHFLNKSSIYATDTFRNLYEVQARENLTTELNTL</sequence>
<reference evidence="1 2" key="1">
    <citation type="submission" date="2024-05" db="EMBL/GenBank/DDBJ databases">
        <authorList>
            <person name="Duchaud E."/>
        </authorList>
    </citation>
    <scope>NUCLEOTIDE SEQUENCE [LARGE SCALE GENOMIC DNA]</scope>
    <source>
        <strain evidence="1">Ena-SAMPLE-TAB-13-05-2024-13:56:06:370-140305</strain>
    </source>
</reference>